<dbReference type="AlphaFoldDB" id="A0A0A2MG26"/>
<protein>
    <submittedName>
        <fullName evidence="2">Seryl-tRNA synthetase, class IIa</fullName>
    </submittedName>
</protein>
<dbReference type="EMBL" id="JRLW01000001">
    <property type="protein sequence ID" value="KGO90556.1"/>
    <property type="molecule type" value="Genomic_DNA"/>
</dbReference>
<dbReference type="STRING" id="1121899.GCA_000430025_00889"/>
<evidence type="ECO:0000313" key="3">
    <source>
        <dbReference type="Proteomes" id="UP000030121"/>
    </source>
</evidence>
<comment type="caution">
    <text evidence="2">The sequence shown here is derived from an EMBL/GenBank/DDBJ whole genome shotgun (WGS) entry which is preliminary data.</text>
</comment>
<keyword evidence="1" id="KW-0812">Transmembrane</keyword>
<name>A0A0A2MG26_9FLAO</name>
<evidence type="ECO:0000313" key="2">
    <source>
        <dbReference type="EMBL" id="KGO90556.1"/>
    </source>
</evidence>
<reference evidence="2 3" key="1">
    <citation type="submission" date="2013-09" db="EMBL/GenBank/DDBJ databases">
        <authorList>
            <person name="Zeng Z."/>
            <person name="Chen C."/>
        </authorList>
    </citation>
    <scope>NUCLEOTIDE SEQUENCE [LARGE SCALE GENOMIC DNA]</scope>
    <source>
        <strain evidence="2 3">GH29-5</strain>
    </source>
</reference>
<keyword evidence="1" id="KW-1133">Transmembrane helix</keyword>
<organism evidence="2 3">
    <name type="scientific">Flavobacterium suncheonense GH29-5 = DSM 17707</name>
    <dbReference type="NCBI Taxonomy" id="1121899"/>
    <lineage>
        <taxon>Bacteria</taxon>
        <taxon>Pseudomonadati</taxon>
        <taxon>Bacteroidota</taxon>
        <taxon>Flavobacteriia</taxon>
        <taxon>Flavobacteriales</taxon>
        <taxon>Flavobacteriaceae</taxon>
        <taxon>Flavobacterium</taxon>
    </lineage>
</organism>
<dbReference type="eggNOG" id="ENOG5031Z7H">
    <property type="taxonomic scope" value="Bacteria"/>
</dbReference>
<keyword evidence="3" id="KW-1185">Reference proteome</keyword>
<proteinExistence type="predicted"/>
<dbReference type="Proteomes" id="UP000030121">
    <property type="component" value="Unassembled WGS sequence"/>
</dbReference>
<keyword evidence="2" id="KW-0436">Ligase</keyword>
<evidence type="ECO:0000256" key="1">
    <source>
        <dbReference type="SAM" id="Phobius"/>
    </source>
</evidence>
<feature type="transmembrane region" description="Helical" evidence="1">
    <location>
        <begin position="75"/>
        <end position="105"/>
    </location>
</feature>
<keyword evidence="1" id="KW-0472">Membrane</keyword>
<sequence>MALTNCKECNSEISDKAFDCPKCGAKLRKPERSFFGKIIKYTFIVFNLLMLLWFVTGVGSAAQTVDAAASEAEQAGAAIGTGIGAMLIITIWVFGDLILGIMTLLTRPKK</sequence>
<dbReference type="GO" id="GO:0004812">
    <property type="term" value="F:aminoacyl-tRNA ligase activity"/>
    <property type="evidence" value="ECO:0007669"/>
    <property type="project" value="UniProtKB-KW"/>
</dbReference>
<keyword evidence="2" id="KW-0030">Aminoacyl-tRNA synthetase</keyword>
<feature type="transmembrane region" description="Helical" evidence="1">
    <location>
        <begin position="38"/>
        <end position="55"/>
    </location>
</feature>
<accession>A0A0A2MG26</accession>
<dbReference type="RefSeq" id="WP_026979652.1">
    <property type="nucleotide sequence ID" value="NZ_AUCZ01000004.1"/>
</dbReference>
<gene>
    <name evidence="2" type="ORF">Q764_00070</name>
</gene>
<dbReference type="OrthoDB" id="1078822at2"/>